<comment type="similarity">
    <text evidence="2">Belongs to the periplasmic pilus chaperone family.</text>
</comment>
<keyword evidence="9" id="KW-1185">Reference proteome</keyword>
<dbReference type="Proteomes" id="UP000243096">
    <property type="component" value="Unassembled WGS sequence"/>
</dbReference>
<dbReference type="NCBIfam" id="NF007392">
    <property type="entry name" value="PRK09918.1"/>
    <property type="match status" value="1"/>
</dbReference>
<evidence type="ECO:0000256" key="1">
    <source>
        <dbReference type="ARBA" id="ARBA00004418"/>
    </source>
</evidence>
<dbReference type="Pfam" id="PF00345">
    <property type="entry name" value="PapD_N"/>
    <property type="match status" value="1"/>
</dbReference>
<evidence type="ECO:0000256" key="5">
    <source>
        <dbReference type="ARBA" id="ARBA00023186"/>
    </source>
</evidence>
<keyword evidence="5" id="KW-0143">Chaperone</keyword>
<dbReference type="SUPFAM" id="SSF49354">
    <property type="entry name" value="PapD-like"/>
    <property type="match status" value="1"/>
</dbReference>
<accession>A0A2P5K8K6</accession>
<dbReference type="PANTHER" id="PTHR30251:SF3">
    <property type="entry name" value="FIMBRIAL CHAPARONE PROTEIN"/>
    <property type="match status" value="1"/>
</dbReference>
<dbReference type="InterPro" id="IPR036316">
    <property type="entry name" value="Pili_assmbl_chap_C_dom_sf"/>
</dbReference>
<dbReference type="GO" id="GO:0030288">
    <property type="term" value="C:outer membrane-bounded periplasmic space"/>
    <property type="evidence" value="ECO:0007669"/>
    <property type="project" value="InterPro"/>
</dbReference>
<dbReference type="EMBL" id="PRDW01000011">
    <property type="protein sequence ID" value="PPB83030.1"/>
    <property type="molecule type" value="Genomic_DNA"/>
</dbReference>
<gene>
    <name evidence="8" type="ORF">B0O95_11190</name>
</gene>
<feature type="domain" description="Pili assembly chaperone N-terminal" evidence="7">
    <location>
        <begin position="24"/>
        <end position="137"/>
    </location>
</feature>
<dbReference type="AlphaFoldDB" id="A0A2P5K8K6"/>
<dbReference type="OrthoDB" id="8585185at2"/>
<dbReference type="SUPFAM" id="SSF49584">
    <property type="entry name" value="Periplasmic chaperone C-domain"/>
    <property type="match status" value="1"/>
</dbReference>
<protein>
    <submittedName>
        <fullName evidence="8">P pilus assembly chaperone PapD</fullName>
    </submittedName>
</protein>
<evidence type="ECO:0000313" key="9">
    <source>
        <dbReference type="Proteomes" id="UP000243096"/>
    </source>
</evidence>
<dbReference type="InterPro" id="IPR016147">
    <property type="entry name" value="Pili_assmbl_chaperone_N"/>
</dbReference>
<evidence type="ECO:0000256" key="2">
    <source>
        <dbReference type="ARBA" id="ARBA00007399"/>
    </source>
</evidence>
<reference evidence="8 9" key="1">
    <citation type="submission" date="2018-01" db="EMBL/GenBank/DDBJ databases">
        <title>Genomic Encyclopedia of Type Strains, Phase III (KMG-III): the genomes of soil and plant-associated and newly described type strains.</title>
        <authorList>
            <person name="Whitman W."/>
        </authorList>
    </citation>
    <scope>NUCLEOTIDE SEQUENCE [LARGE SCALE GENOMIC DNA]</scope>
    <source>
        <strain evidence="8 9">HKI456</strain>
    </source>
</reference>
<sequence>MALRRHAARMLLVCLFPSIACATGVMPETSVVLLAEGKGEAAIKVRNTDSFPVILYTSVSDTAEDREPLVVATPLATRLEPGDEQLVRFMLVNDEPLRTERLKRVVFEGIPPAAAGKEGVAFTVRQDLPVIVTPRGLQVDEQPWKHLSWHLRGRVLTLTNPSPYVVRLEQRVTILPQGAVLTLPQRYILPKAHVELPLGDHIAPQRIHALRLSTLSRYGYATGTYDLPAGQLKPPQDAASH</sequence>
<evidence type="ECO:0000313" key="8">
    <source>
        <dbReference type="EMBL" id="PPB83030.1"/>
    </source>
</evidence>
<dbReference type="GO" id="GO:0071555">
    <property type="term" value="P:cell wall organization"/>
    <property type="evidence" value="ECO:0007669"/>
    <property type="project" value="InterPro"/>
</dbReference>
<dbReference type="Gene3D" id="2.60.40.10">
    <property type="entry name" value="Immunoglobulins"/>
    <property type="match status" value="2"/>
</dbReference>
<dbReference type="InterPro" id="IPR013783">
    <property type="entry name" value="Ig-like_fold"/>
</dbReference>
<comment type="caution">
    <text evidence="8">The sequence shown here is derived from an EMBL/GenBank/DDBJ whole genome shotgun (WGS) entry which is preliminary data.</text>
</comment>
<evidence type="ECO:0000259" key="7">
    <source>
        <dbReference type="Pfam" id="PF00345"/>
    </source>
</evidence>
<evidence type="ECO:0000256" key="3">
    <source>
        <dbReference type="ARBA" id="ARBA00022729"/>
    </source>
</evidence>
<name>A0A2P5K8K6_9BURK</name>
<dbReference type="PANTHER" id="PTHR30251">
    <property type="entry name" value="PILUS ASSEMBLY CHAPERONE"/>
    <property type="match status" value="1"/>
</dbReference>
<comment type="subcellular location">
    <subcellularLocation>
        <location evidence="1">Periplasm</location>
    </subcellularLocation>
</comment>
<proteinExistence type="inferred from homology"/>
<evidence type="ECO:0000256" key="4">
    <source>
        <dbReference type="ARBA" id="ARBA00022764"/>
    </source>
</evidence>
<dbReference type="InterPro" id="IPR008962">
    <property type="entry name" value="PapD-like_sf"/>
</dbReference>
<feature type="chain" id="PRO_5015113135" evidence="6">
    <location>
        <begin position="23"/>
        <end position="241"/>
    </location>
</feature>
<keyword evidence="4" id="KW-0574">Periplasm</keyword>
<dbReference type="InterPro" id="IPR050643">
    <property type="entry name" value="Periplasmic_pilus_chap"/>
</dbReference>
<keyword evidence="3 6" id="KW-0732">Signal</keyword>
<organism evidence="8 9">
    <name type="scientific">Mycetohabitans endofungorum</name>
    <dbReference type="NCBI Taxonomy" id="417203"/>
    <lineage>
        <taxon>Bacteria</taxon>
        <taxon>Pseudomonadati</taxon>
        <taxon>Pseudomonadota</taxon>
        <taxon>Betaproteobacteria</taxon>
        <taxon>Burkholderiales</taxon>
        <taxon>Burkholderiaceae</taxon>
        <taxon>Mycetohabitans</taxon>
    </lineage>
</organism>
<evidence type="ECO:0000256" key="6">
    <source>
        <dbReference type="SAM" id="SignalP"/>
    </source>
</evidence>
<feature type="signal peptide" evidence="6">
    <location>
        <begin position="1"/>
        <end position="22"/>
    </location>
</feature>